<organism evidence="1 2">
    <name type="scientific">Aureobasidium pullulans EXF-150</name>
    <dbReference type="NCBI Taxonomy" id="1043002"/>
    <lineage>
        <taxon>Eukaryota</taxon>
        <taxon>Fungi</taxon>
        <taxon>Dikarya</taxon>
        <taxon>Ascomycota</taxon>
        <taxon>Pezizomycotina</taxon>
        <taxon>Dothideomycetes</taxon>
        <taxon>Dothideomycetidae</taxon>
        <taxon>Dothideales</taxon>
        <taxon>Saccotheciaceae</taxon>
        <taxon>Aureobasidium</taxon>
    </lineage>
</organism>
<dbReference type="GeneID" id="40752232"/>
<name>A0A074Y3Q4_AURPU</name>
<reference evidence="1 2" key="1">
    <citation type="journal article" date="2014" name="BMC Genomics">
        <title>Genome sequencing of four Aureobasidium pullulans varieties: biotechnological potential, stress tolerance, and description of new species.</title>
        <authorList>
            <person name="Gostin Ar C."/>
            <person name="Ohm R.A."/>
            <person name="Kogej T."/>
            <person name="Sonjak S."/>
            <person name="Turk M."/>
            <person name="Zajc J."/>
            <person name="Zalar P."/>
            <person name="Grube M."/>
            <person name="Sun H."/>
            <person name="Han J."/>
            <person name="Sharma A."/>
            <person name="Chiniquy J."/>
            <person name="Ngan C.Y."/>
            <person name="Lipzen A."/>
            <person name="Barry K."/>
            <person name="Grigoriev I.V."/>
            <person name="Gunde-Cimerman N."/>
        </authorList>
    </citation>
    <scope>NUCLEOTIDE SEQUENCE [LARGE SCALE GENOMIC DNA]</scope>
    <source>
        <strain evidence="1 2">EXF-150</strain>
    </source>
</reference>
<evidence type="ECO:0000313" key="1">
    <source>
        <dbReference type="EMBL" id="KEQ81531.1"/>
    </source>
</evidence>
<sequence length="149" mass="16529">MGCRKRSALCADEKSSRVGDTSVNNSAVLNRRSRCDAHHLCGRAPARATEPSRLDAHVSPLCNALHYSCRSWKSSFRRWVQACVGCDLGWLGHATSYHRNTSQSLAAVDALYTRRGTQLPPFDNFSSDVDPRKLGSALITRIARRRVNS</sequence>
<keyword evidence="2" id="KW-1185">Reference proteome</keyword>
<dbReference type="EMBL" id="KL584991">
    <property type="protein sequence ID" value="KEQ81531.1"/>
    <property type="molecule type" value="Genomic_DNA"/>
</dbReference>
<proteinExistence type="predicted"/>
<protein>
    <submittedName>
        <fullName evidence="1">Uncharacterized protein</fullName>
    </submittedName>
</protein>
<dbReference type="HOGENOM" id="CLU_1749260_0_0_1"/>
<dbReference type="Proteomes" id="UP000030706">
    <property type="component" value="Unassembled WGS sequence"/>
</dbReference>
<dbReference type="RefSeq" id="XP_029757718.1">
    <property type="nucleotide sequence ID" value="XM_029909926.1"/>
</dbReference>
<accession>A0A074Y3Q4</accession>
<evidence type="ECO:0000313" key="2">
    <source>
        <dbReference type="Proteomes" id="UP000030706"/>
    </source>
</evidence>
<dbReference type="AlphaFoldDB" id="A0A074Y3Q4"/>
<gene>
    <name evidence="1" type="ORF">M438DRAFT_407952</name>
</gene>